<name>A0A9P1GZN5_9PEZI</name>
<dbReference type="PANTHER" id="PTHR10353">
    <property type="entry name" value="GLYCOSYL HYDROLASE"/>
    <property type="match status" value="1"/>
</dbReference>
<dbReference type="Gene3D" id="3.20.20.80">
    <property type="entry name" value="Glycosidases"/>
    <property type="match status" value="2"/>
</dbReference>
<evidence type="ECO:0000313" key="3">
    <source>
        <dbReference type="Proteomes" id="UP000838763"/>
    </source>
</evidence>
<comment type="similarity">
    <text evidence="1">Belongs to the glycosyl hydrolase 1 family.</text>
</comment>
<accession>A0A9P1GZN5</accession>
<dbReference type="AlphaFoldDB" id="A0A9P1GZN5"/>
<dbReference type="SUPFAM" id="SSF51445">
    <property type="entry name" value="(Trans)glycosidases"/>
    <property type="match status" value="1"/>
</dbReference>
<dbReference type="Pfam" id="PF00232">
    <property type="entry name" value="Glyco_hydro_1"/>
    <property type="match status" value="2"/>
</dbReference>
<dbReference type="InterPro" id="IPR001360">
    <property type="entry name" value="Glyco_hydro_1"/>
</dbReference>
<dbReference type="EMBL" id="CALLCH030000009">
    <property type="protein sequence ID" value="CAI4213865.1"/>
    <property type="molecule type" value="Genomic_DNA"/>
</dbReference>
<dbReference type="OrthoDB" id="65569at2759"/>
<reference evidence="2" key="1">
    <citation type="submission" date="2022-11" db="EMBL/GenBank/DDBJ databases">
        <authorList>
            <person name="Scott C."/>
            <person name="Bruce N."/>
        </authorList>
    </citation>
    <scope>NUCLEOTIDE SEQUENCE</scope>
</reference>
<dbReference type="PRINTS" id="PR00131">
    <property type="entry name" value="GLHYDRLASE1"/>
</dbReference>
<organism evidence="2 3">
    <name type="scientific">Parascedosporium putredinis</name>
    <dbReference type="NCBI Taxonomy" id="1442378"/>
    <lineage>
        <taxon>Eukaryota</taxon>
        <taxon>Fungi</taxon>
        <taxon>Dikarya</taxon>
        <taxon>Ascomycota</taxon>
        <taxon>Pezizomycotina</taxon>
        <taxon>Sordariomycetes</taxon>
        <taxon>Hypocreomycetidae</taxon>
        <taxon>Microascales</taxon>
        <taxon>Microascaceae</taxon>
        <taxon>Parascedosporium</taxon>
    </lineage>
</organism>
<evidence type="ECO:0000256" key="1">
    <source>
        <dbReference type="RuleBase" id="RU003690"/>
    </source>
</evidence>
<dbReference type="GO" id="GO:0008422">
    <property type="term" value="F:beta-glucosidase activity"/>
    <property type="evidence" value="ECO:0007669"/>
    <property type="project" value="TreeGrafter"/>
</dbReference>
<gene>
    <name evidence="2" type="ORF">PPNO1_LOCUS3609</name>
</gene>
<keyword evidence="3" id="KW-1185">Reference proteome</keyword>
<proteinExistence type="inferred from homology"/>
<dbReference type="Proteomes" id="UP000838763">
    <property type="component" value="Unassembled WGS sequence"/>
</dbReference>
<sequence>MAENTTNTLSSLDAATKGSLPSDFHWGYATSAAQIEGAWDTHGKGHSIWDTFGHTPGRIRDSSTADDACASYARSKQDVELLKQYGATAYRFSLSHRVLQLLIDLLLENGITPFVTLFHWDLPESLYRRYGGMLDKARYTADFVRYARLCFDRFGDRVKWWVTYNEPGVVARAGYGEGRHAPGHVSASEPFVVAHTQLVSHGYVCDVYKREYQPTQKGLIMMTLDGNWSEPWDAEDPADVEAAQRAIEFEIAWFADPLYERYDSQGEHGFRPQTRADILEDTFRVEYYRSYITEVAKAVQEEVVIKSYFAWSFLDNWEWAIGYTARFGVTWVDFNDPERTRYPKRSAVFLQELFEHLKQRRLDEEVRVDQVRRSTNDRLSILLPPYSLNRIRFGAFSADGSLCPGAQNVRYLQSTFDPQTPRSDNVAFALDSAYMVSPDRGDCTISVELIYPRGCTHALFAMSFTHLMSTGATASVSIEQDISNGHGTDYTVDLNTPSGDTESTAPTLVFSQATWANNKDAEVVGTYTIKLEASFGDNVADGEFFIFDQIVLAVSDERWNKDWETCQ</sequence>
<evidence type="ECO:0008006" key="4">
    <source>
        <dbReference type="Google" id="ProtNLM"/>
    </source>
</evidence>
<dbReference type="GO" id="GO:0005975">
    <property type="term" value="P:carbohydrate metabolic process"/>
    <property type="evidence" value="ECO:0007669"/>
    <property type="project" value="InterPro"/>
</dbReference>
<protein>
    <recommendedName>
        <fullName evidence="4">Glycoside hydrolase family 1 protein</fullName>
    </recommendedName>
</protein>
<dbReference type="PANTHER" id="PTHR10353:SF134">
    <property type="entry name" value="PUTATIVE (AFU_ORTHOLOGUE AFUA_3G12600)-RELATED"/>
    <property type="match status" value="1"/>
</dbReference>
<evidence type="ECO:0000313" key="2">
    <source>
        <dbReference type="EMBL" id="CAI4213865.1"/>
    </source>
</evidence>
<dbReference type="InterPro" id="IPR017853">
    <property type="entry name" value="GH"/>
</dbReference>
<comment type="caution">
    <text evidence="2">The sequence shown here is derived from an EMBL/GenBank/DDBJ whole genome shotgun (WGS) entry which is preliminary data.</text>
</comment>